<keyword evidence="3" id="KW-1185">Reference proteome</keyword>
<dbReference type="OrthoDB" id="9825094at2"/>
<dbReference type="EMBL" id="LT630450">
    <property type="protein sequence ID" value="SFV74288.1"/>
    <property type="molecule type" value="Genomic_DNA"/>
</dbReference>
<evidence type="ECO:0000313" key="2">
    <source>
        <dbReference type="EMBL" id="SFV74288.1"/>
    </source>
</evidence>
<reference evidence="3" key="1">
    <citation type="submission" date="2016-10" db="EMBL/GenBank/DDBJ databases">
        <authorList>
            <person name="Wegmann U."/>
        </authorList>
    </citation>
    <scope>NUCLEOTIDE SEQUENCE [LARGE SCALE GENOMIC DNA]</scope>
</reference>
<evidence type="ECO:0008006" key="4">
    <source>
        <dbReference type="Google" id="ProtNLM"/>
    </source>
</evidence>
<evidence type="ECO:0000256" key="1">
    <source>
        <dbReference type="SAM" id="SignalP"/>
    </source>
</evidence>
<organism evidence="2 3">
    <name type="scientific">Desulfovibrio piger</name>
    <dbReference type="NCBI Taxonomy" id="901"/>
    <lineage>
        <taxon>Bacteria</taxon>
        <taxon>Pseudomonadati</taxon>
        <taxon>Thermodesulfobacteriota</taxon>
        <taxon>Desulfovibrionia</taxon>
        <taxon>Desulfovibrionales</taxon>
        <taxon>Desulfovibrionaceae</taxon>
        <taxon>Desulfovibrio</taxon>
    </lineage>
</organism>
<protein>
    <recommendedName>
        <fullName evidence="4">Lipoprotein</fullName>
    </recommendedName>
</protein>
<feature type="chain" id="PRO_5012272814" description="Lipoprotein" evidence="1">
    <location>
        <begin position="20"/>
        <end position="138"/>
    </location>
</feature>
<feature type="signal peptide" evidence="1">
    <location>
        <begin position="1"/>
        <end position="19"/>
    </location>
</feature>
<gene>
    <name evidence="2" type="ORF">DESPIGER_2470</name>
</gene>
<dbReference type="KEGG" id="dpg:DESPIGER_2470"/>
<sequence length="138" mass="14724">MRTALLLILCLAQAFPCFAASCQDMRDAVGSAMQQRNGRVSDTHNTMIPDPESERDALSGCLGSINALGDAFSLGVTLPGMDQIVAGMCHQVDSLIQQKINDAHNQVLNSINGIGGNNPFKVYGTGGDYVVKLKEKLK</sequence>
<dbReference type="RefSeq" id="WP_072337191.1">
    <property type="nucleotide sequence ID" value="NZ_CALUWT010000002.1"/>
</dbReference>
<dbReference type="PROSITE" id="PS51257">
    <property type="entry name" value="PROKAR_LIPOPROTEIN"/>
    <property type="match status" value="1"/>
</dbReference>
<proteinExistence type="predicted"/>
<accession>A0A1K1LHW8</accession>
<name>A0A1K1LHW8_9BACT</name>
<dbReference type="Proteomes" id="UP000186323">
    <property type="component" value="Chromosome I"/>
</dbReference>
<keyword evidence="1" id="KW-0732">Signal</keyword>
<evidence type="ECO:0000313" key="3">
    <source>
        <dbReference type="Proteomes" id="UP000186323"/>
    </source>
</evidence>
<dbReference type="AlphaFoldDB" id="A0A1K1LHW8"/>